<proteinExistence type="predicted"/>
<dbReference type="EMBL" id="BARU01022469">
    <property type="protein sequence ID" value="GAH57177.1"/>
    <property type="molecule type" value="Genomic_DNA"/>
</dbReference>
<comment type="caution">
    <text evidence="1">The sequence shown here is derived from an EMBL/GenBank/DDBJ whole genome shotgun (WGS) entry which is preliminary data.</text>
</comment>
<reference evidence="1" key="1">
    <citation type="journal article" date="2014" name="Front. Microbiol.">
        <title>High frequency of phylogenetically diverse reductive dehalogenase-homologous genes in deep subseafloor sedimentary metagenomes.</title>
        <authorList>
            <person name="Kawai M."/>
            <person name="Futagami T."/>
            <person name="Toyoda A."/>
            <person name="Takaki Y."/>
            <person name="Nishi S."/>
            <person name="Hori S."/>
            <person name="Arai W."/>
            <person name="Tsubouchi T."/>
            <person name="Morono Y."/>
            <person name="Uchiyama I."/>
            <person name="Ito T."/>
            <person name="Fujiyama A."/>
            <person name="Inagaki F."/>
            <person name="Takami H."/>
        </authorList>
    </citation>
    <scope>NUCLEOTIDE SEQUENCE</scope>
    <source>
        <strain evidence="1">Expedition CK06-06</strain>
    </source>
</reference>
<protein>
    <submittedName>
        <fullName evidence="1">Uncharacterized protein</fullName>
    </submittedName>
</protein>
<organism evidence="1">
    <name type="scientific">marine sediment metagenome</name>
    <dbReference type="NCBI Taxonomy" id="412755"/>
    <lineage>
        <taxon>unclassified sequences</taxon>
        <taxon>metagenomes</taxon>
        <taxon>ecological metagenomes</taxon>
    </lineage>
</organism>
<dbReference type="AlphaFoldDB" id="X1GJ12"/>
<accession>X1GJ12</accession>
<sequence>MYSEIAGRTVEDLFAIEGATVMKLSGGTGLRFSGIRVDFGKDPQIALGSPATAQSRKNIDMEPCTLDFIKAIAIGKSITSAGDFGDYLEVGLDQRFNLGLHQIGFHLISTENPME</sequence>
<name>X1GJ12_9ZZZZ</name>
<evidence type="ECO:0000313" key="1">
    <source>
        <dbReference type="EMBL" id="GAH57177.1"/>
    </source>
</evidence>
<gene>
    <name evidence="1" type="ORF">S03H2_36599</name>
</gene>